<feature type="compositionally biased region" description="Basic and acidic residues" evidence="6">
    <location>
        <begin position="1"/>
        <end position="11"/>
    </location>
</feature>
<evidence type="ECO:0000256" key="5">
    <source>
        <dbReference type="ARBA" id="ARBA00023235"/>
    </source>
</evidence>
<organism evidence="8 9">
    <name type="scientific">Acer yangbiense</name>
    <dbReference type="NCBI Taxonomy" id="1000413"/>
    <lineage>
        <taxon>Eukaryota</taxon>
        <taxon>Viridiplantae</taxon>
        <taxon>Streptophyta</taxon>
        <taxon>Embryophyta</taxon>
        <taxon>Tracheophyta</taxon>
        <taxon>Spermatophyta</taxon>
        <taxon>Magnoliopsida</taxon>
        <taxon>eudicotyledons</taxon>
        <taxon>Gunneridae</taxon>
        <taxon>Pentapetalae</taxon>
        <taxon>rosids</taxon>
        <taxon>malvids</taxon>
        <taxon>Sapindales</taxon>
        <taxon>Sapindaceae</taxon>
        <taxon>Hippocastanoideae</taxon>
        <taxon>Acereae</taxon>
        <taxon>Acer</taxon>
    </lineage>
</organism>
<proteinExistence type="inferred from homology"/>
<dbReference type="PROSITE" id="PS50072">
    <property type="entry name" value="CSA_PPIASE_2"/>
    <property type="match status" value="1"/>
</dbReference>
<dbReference type="InterPro" id="IPR029000">
    <property type="entry name" value="Cyclophilin-like_dom_sf"/>
</dbReference>
<feature type="domain" description="PPIase cyclophilin-type" evidence="7">
    <location>
        <begin position="274"/>
        <end position="437"/>
    </location>
</feature>
<gene>
    <name evidence="8" type="ORF">EZV62_017982</name>
</gene>
<evidence type="ECO:0000313" key="8">
    <source>
        <dbReference type="EMBL" id="TXG56669.1"/>
    </source>
</evidence>
<dbReference type="FunFam" id="2.40.100.10:FF:000025">
    <property type="entry name" value="Peptidyl-prolyl cis-trans isomerase CYP19-2"/>
    <property type="match status" value="1"/>
</dbReference>
<evidence type="ECO:0000256" key="2">
    <source>
        <dbReference type="ARBA" id="ARBA00007365"/>
    </source>
</evidence>
<accession>A0A5C7HIJ5</accession>
<dbReference type="AlphaFoldDB" id="A0A5C7HIJ5"/>
<comment type="similarity">
    <text evidence="2">Belongs to the cyclophilin-type PPIase family.</text>
</comment>
<keyword evidence="5" id="KW-0413">Isomerase</keyword>
<dbReference type="PANTHER" id="PTHR11071:SF561">
    <property type="entry name" value="PEPTIDYL-PROLYL CIS-TRANS ISOMERASE D-RELATED"/>
    <property type="match status" value="1"/>
</dbReference>
<dbReference type="PRINTS" id="PR00153">
    <property type="entry name" value="CSAPPISMRASE"/>
</dbReference>
<dbReference type="GO" id="GO:0003755">
    <property type="term" value="F:peptidyl-prolyl cis-trans isomerase activity"/>
    <property type="evidence" value="ECO:0007669"/>
    <property type="project" value="UniProtKB-KW"/>
</dbReference>
<dbReference type="GO" id="GO:0006457">
    <property type="term" value="P:protein folding"/>
    <property type="evidence" value="ECO:0007669"/>
    <property type="project" value="TreeGrafter"/>
</dbReference>
<keyword evidence="9" id="KW-1185">Reference proteome</keyword>
<evidence type="ECO:0000259" key="7">
    <source>
        <dbReference type="PROSITE" id="PS50072"/>
    </source>
</evidence>
<name>A0A5C7HIJ5_9ROSI</name>
<reference evidence="9" key="1">
    <citation type="journal article" date="2019" name="Gigascience">
        <title>De novo genome assembly of the endangered Acer yangbiense, a plant species with extremely small populations endemic to Yunnan Province, China.</title>
        <authorList>
            <person name="Yang J."/>
            <person name="Wariss H.M."/>
            <person name="Tao L."/>
            <person name="Zhang R."/>
            <person name="Yun Q."/>
            <person name="Hollingsworth P."/>
            <person name="Dao Z."/>
            <person name="Luo G."/>
            <person name="Guo H."/>
            <person name="Ma Y."/>
            <person name="Sun W."/>
        </authorList>
    </citation>
    <scope>NUCLEOTIDE SEQUENCE [LARGE SCALE GENOMIC DNA]</scope>
    <source>
        <strain evidence="9">cv. Malutang</strain>
    </source>
</reference>
<dbReference type="Gene3D" id="2.40.100.10">
    <property type="entry name" value="Cyclophilin-like"/>
    <property type="match status" value="1"/>
</dbReference>
<dbReference type="EMBL" id="VAHF01000008">
    <property type="protein sequence ID" value="TXG56669.1"/>
    <property type="molecule type" value="Genomic_DNA"/>
</dbReference>
<evidence type="ECO:0000256" key="1">
    <source>
        <dbReference type="ARBA" id="ARBA00000971"/>
    </source>
</evidence>
<dbReference type="InterPro" id="IPR002130">
    <property type="entry name" value="Cyclophilin-type_PPIase_dom"/>
</dbReference>
<comment type="caution">
    <text evidence="8">The sequence shown here is derived from an EMBL/GenBank/DDBJ whole genome shotgun (WGS) entry which is preliminary data.</text>
</comment>
<dbReference type="GO" id="GO:0005737">
    <property type="term" value="C:cytoplasm"/>
    <property type="evidence" value="ECO:0007669"/>
    <property type="project" value="TreeGrafter"/>
</dbReference>
<sequence length="439" mass="47665">MVEVLDTRRGNINDSAGNLTIPNPKTHEAMTLGDNMEAEGTTCDSGGISDSHPNDKLKTKVHEGECFIFESVKKVGQAEIGSKGEIVESTFRPKQVLNVSGPMEVFIRDQGVVHGPNFIKDGSGPEFIQEGSGPVDLITIHDPTVKVKLVEPSKWRRIGNGNRDGVLGQDFGEILGKRIPSILEANTQTKKHKLGEELIEDVEVDQKISTMVDPLAGDVVGDAQPNQLGRFLATGQEDSIVYAIGFFVYIAYSHEHVFETTQTSDTVMANPKVFFDLSIDGNPVGEIVMELYADSTPITTENFRALCTGEKGIGTVGKPLHYKGLTFLRVIPGYMVHGGDITEGNGIDGESIYGPSFTNENFVKKHIGPDILSMTKTGTLGNGSQFCIYTTKTEWLDRKQVVFGEMVNGFDVLKAVDQIGSSSNLTSKTVMVIDCGQLC</sequence>
<comment type="catalytic activity">
    <reaction evidence="1">
        <text>[protein]-peptidylproline (omega=180) = [protein]-peptidylproline (omega=0)</text>
        <dbReference type="Rhea" id="RHEA:16237"/>
        <dbReference type="Rhea" id="RHEA-COMP:10747"/>
        <dbReference type="Rhea" id="RHEA-COMP:10748"/>
        <dbReference type="ChEBI" id="CHEBI:83833"/>
        <dbReference type="ChEBI" id="CHEBI:83834"/>
        <dbReference type="EC" id="5.2.1.8"/>
    </reaction>
</comment>
<evidence type="ECO:0000256" key="4">
    <source>
        <dbReference type="ARBA" id="ARBA00023110"/>
    </source>
</evidence>
<dbReference type="OrthoDB" id="193499at2759"/>
<protein>
    <recommendedName>
        <fullName evidence="3">peptidylprolyl isomerase</fullName>
        <ecNumber evidence="3">5.2.1.8</ecNumber>
    </recommendedName>
</protein>
<dbReference type="GO" id="GO:0016018">
    <property type="term" value="F:cyclosporin A binding"/>
    <property type="evidence" value="ECO:0007669"/>
    <property type="project" value="TreeGrafter"/>
</dbReference>
<feature type="region of interest" description="Disordered" evidence="6">
    <location>
        <begin position="1"/>
        <end position="26"/>
    </location>
</feature>
<dbReference type="SUPFAM" id="SSF50891">
    <property type="entry name" value="Cyclophilin-like"/>
    <property type="match status" value="1"/>
</dbReference>
<feature type="compositionally biased region" description="Polar residues" evidence="6">
    <location>
        <begin position="12"/>
        <end position="23"/>
    </location>
</feature>
<dbReference type="EC" id="5.2.1.8" evidence="3"/>
<evidence type="ECO:0000256" key="6">
    <source>
        <dbReference type="SAM" id="MobiDB-lite"/>
    </source>
</evidence>
<dbReference type="Proteomes" id="UP000323000">
    <property type="component" value="Chromosome 8"/>
</dbReference>
<evidence type="ECO:0000313" key="9">
    <source>
        <dbReference type="Proteomes" id="UP000323000"/>
    </source>
</evidence>
<evidence type="ECO:0000256" key="3">
    <source>
        <dbReference type="ARBA" id="ARBA00013194"/>
    </source>
</evidence>
<dbReference type="Pfam" id="PF00160">
    <property type="entry name" value="Pro_isomerase"/>
    <property type="match status" value="1"/>
</dbReference>
<keyword evidence="4" id="KW-0697">Rotamase</keyword>
<dbReference type="PANTHER" id="PTHR11071">
    <property type="entry name" value="PEPTIDYL-PROLYL CIS-TRANS ISOMERASE"/>
    <property type="match status" value="1"/>
</dbReference>